<evidence type="ECO:0000256" key="2">
    <source>
        <dbReference type="PIRSR" id="PIRSR011396-2"/>
    </source>
</evidence>
<proteinExistence type="predicted"/>
<dbReference type="Pfam" id="PF04820">
    <property type="entry name" value="Trp_halogenase"/>
    <property type="match status" value="1"/>
</dbReference>
<dbReference type="GO" id="GO:0004497">
    <property type="term" value="F:monooxygenase activity"/>
    <property type="evidence" value="ECO:0007669"/>
    <property type="project" value="InterPro"/>
</dbReference>
<dbReference type="SUPFAM" id="SSF51905">
    <property type="entry name" value="FAD/NAD(P)-binding domain"/>
    <property type="match status" value="1"/>
</dbReference>
<gene>
    <name evidence="3" type="ORF">H9L12_01575</name>
</gene>
<feature type="binding site" evidence="2">
    <location>
        <position position="342"/>
    </location>
    <ligand>
        <name>L-tryptophan</name>
        <dbReference type="ChEBI" id="CHEBI:57912"/>
    </ligand>
</feature>
<name>A0A7G9SBX8_9SPHN</name>
<reference evidence="3 4" key="1">
    <citation type="submission" date="2020-08" db="EMBL/GenBank/DDBJ databases">
        <title>Genome sequence of Sphingomonas rhizophila KACC 19189T.</title>
        <authorList>
            <person name="Hyun D.-W."/>
            <person name="Bae J.-W."/>
        </authorList>
    </citation>
    <scope>NUCLEOTIDE SEQUENCE [LARGE SCALE GENOMIC DNA]</scope>
    <source>
        <strain evidence="3 4">KACC 19189</strain>
    </source>
</reference>
<dbReference type="InterPro" id="IPR033856">
    <property type="entry name" value="Trp_halogen"/>
</dbReference>
<keyword evidence="2" id="KW-0547">Nucleotide-binding</keyword>
<dbReference type="PANTHER" id="PTHR43747">
    <property type="entry name" value="FAD-BINDING PROTEIN"/>
    <property type="match status" value="1"/>
</dbReference>
<dbReference type="InterPro" id="IPR006905">
    <property type="entry name" value="Flavin_halogenase"/>
</dbReference>
<evidence type="ECO:0000256" key="1">
    <source>
        <dbReference type="PIRSR" id="PIRSR011396-1"/>
    </source>
</evidence>
<accession>A0A7G9SBX8</accession>
<dbReference type="PANTHER" id="PTHR43747:SF4">
    <property type="entry name" value="FLAVIN-DEPENDENT TRYPTOPHAN HALOGENASE"/>
    <property type="match status" value="1"/>
</dbReference>
<dbReference type="AlphaFoldDB" id="A0A7G9SBX8"/>
<evidence type="ECO:0000313" key="3">
    <source>
        <dbReference type="EMBL" id="QNN65353.1"/>
    </source>
</evidence>
<feature type="binding site" evidence="2">
    <location>
        <position position="79"/>
    </location>
    <ligand>
        <name>7-chloro-L-tryptophan</name>
        <dbReference type="ChEBI" id="CHEBI:58713"/>
    </ligand>
</feature>
<feature type="active site" evidence="1">
    <location>
        <position position="79"/>
    </location>
</feature>
<feature type="binding site" evidence="2">
    <location>
        <begin position="14"/>
        <end position="17"/>
    </location>
    <ligand>
        <name>FAD</name>
        <dbReference type="ChEBI" id="CHEBI:57692"/>
    </ligand>
</feature>
<dbReference type="Proteomes" id="UP000515955">
    <property type="component" value="Chromosome"/>
</dbReference>
<dbReference type="Gene3D" id="3.50.50.60">
    <property type="entry name" value="FAD/NAD(P)-binding domain"/>
    <property type="match status" value="1"/>
</dbReference>
<keyword evidence="2" id="KW-0274">FAD</keyword>
<dbReference type="GO" id="GO:0000166">
    <property type="term" value="F:nucleotide binding"/>
    <property type="evidence" value="ECO:0007669"/>
    <property type="project" value="UniProtKB-KW"/>
</dbReference>
<sequence length="501" mass="55435">MSVTKTPSIVIAGGGSAGWMAAAALSRFLGNAGKITLIESEAIGTVGVGEATIPQIHHFNNALGIPEAEFLEQTNATFKLGIEFVGWRDAGHSYFHGFGLLGRAVGILPFRDLWLKGRFDGSAEELGIYNFNDVAARAGRMIGLGHSPSSVRDLVYAYHFDATLYAAFLRRMAEGRGVVRMDAMIEAVERDEESGDITALRLDGDRRVEGDFFIDCTGFRSLLLGGALGVPFEDWSRWLPCNRALAVPCERVDPLHPYTRSTARSAGWQWRIPLQHRTGNGHVYCADFISDDEAAATLLANLDGKAQADPRPIRFTTGRRAQAWSHNCLALGLAAGFMEPLESTSLHLIQTAVSRFLKLIPSSNREHRVRDTFNRQVATEWEQIRDFLVLHYTVNQRTGEPFWDYCRNMELPDTLAAKIGMFEESGAVLKDEGELFTEEGWTQVMVGQGIEPQSYSALARGIDEGELRQFLSSLAEAYRQRAQALPTHAQWIDHVMKGKAA</sequence>
<protein>
    <submittedName>
        <fullName evidence="3">Tryptophan 7-halogenase</fullName>
    </submittedName>
</protein>
<dbReference type="PIRSF" id="PIRSF011396">
    <property type="entry name" value="Trp_halogenase"/>
    <property type="match status" value="1"/>
</dbReference>
<dbReference type="InterPro" id="IPR050816">
    <property type="entry name" value="Flavin-dep_Halogenase_NPB"/>
</dbReference>
<dbReference type="EMBL" id="CP060717">
    <property type="protein sequence ID" value="QNN65353.1"/>
    <property type="molecule type" value="Genomic_DNA"/>
</dbReference>
<keyword evidence="4" id="KW-1185">Reference proteome</keyword>
<dbReference type="InterPro" id="IPR036188">
    <property type="entry name" value="FAD/NAD-bd_sf"/>
</dbReference>
<keyword evidence="2" id="KW-0285">Flavoprotein</keyword>
<feature type="binding site" evidence="2">
    <location>
        <position position="333"/>
    </location>
    <ligand>
        <name>FAD</name>
        <dbReference type="ChEBI" id="CHEBI:57692"/>
    </ligand>
</feature>
<evidence type="ECO:0000313" key="4">
    <source>
        <dbReference type="Proteomes" id="UP000515955"/>
    </source>
</evidence>
<dbReference type="RefSeq" id="WP_187542345.1">
    <property type="nucleotide sequence ID" value="NZ_CP060717.1"/>
</dbReference>
<organism evidence="3 4">
    <name type="scientific">Sphingomonas rhizophila</name>
    <dbReference type="NCBI Taxonomy" id="2071607"/>
    <lineage>
        <taxon>Bacteria</taxon>
        <taxon>Pseudomonadati</taxon>
        <taxon>Pseudomonadota</taxon>
        <taxon>Alphaproteobacteria</taxon>
        <taxon>Sphingomonadales</taxon>
        <taxon>Sphingomonadaceae</taxon>
        <taxon>Sphingomonas</taxon>
    </lineage>
</organism>
<dbReference type="KEGG" id="srhi:H9L12_01575"/>